<dbReference type="EMBL" id="CAUYUJ010016582">
    <property type="protein sequence ID" value="CAK0866850.1"/>
    <property type="molecule type" value="Genomic_DNA"/>
</dbReference>
<comment type="caution">
    <text evidence="2">The sequence shown here is derived from an EMBL/GenBank/DDBJ whole genome shotgun (WGS) entry which is preliminary data.</text>
</comment>
<reference evidence="2" key="1">
    <citation type="submission" date="2023-10" db="EMBL/GenBank/DDBJ databases">
        <authorList>
            <person name="Chen Y."/>
            <person name="Shah S."/>
            <person name="Dougan E. K."/>
            <person name="Thang M."/>
            <person name="Chan C."/>
        </authorList>
    </citation>
    <scope>NUCLEOTIDE SEQUENCE [LARGE SCALE GENOMIC DNA]</scope>
</reference>
<evidence type="ECO:0000256" key="1">
    <source>
        <dbReference type="SAM" id="MobiDB-lite"/>
    </source>
</evidence>
<proteinExistence type="predicted"/>
<name>A0ABN9V680_9DINO</name>
<protein>
    <submittedName>
        <fullName evidence="2">Uncharacterized protein</fullName>
    </submittedName>
</protein>
<feature type="region of interest" description="Disordered" evidence="1">
    <location>
        <begin position="13"/>
        <end position="89"/>
    </location>
</feature>
<evidence type="ECO:0000313" key="2">
    <source>
        <dbReference type="EMBL" id="CAK0866850.1"/>
    </source>
</evidence>
<feature type="compositionally biased region" description="Basic residues" evidence="1">
    <location>
        <begin position="77"/>
        <end position="87"/>
    </location>
</feature>
<organism evidence="2 3">
    <name type="scientific">Prorocentrum cordatum</name>
    <dbReference type="NCBI Taxonomy" id="2364126"/>
    <lineage>
        <taxon>Eukaryota</taxon>
        <taxon>Sar</taxon>
        <taxon>Alveolata</taxon>
        <taxon>Dinophyceae</taxon>
        <taxon>Prorocentrales</taxon>
        <taxon>Prorocentraceae</taxon>
        <taxon>Prorocentrum</taxon>
    </lineage>
</organism>
<dbReference type="Proteomes" id="UP001189429">
    <property type="component" value="Unassembled WGS sequence"/>
</dbReference>
<accession>A0ABN9V680</accession>
<evidence type="ECO:0000313" key="3">
    <source>
        <dbReference type="Proteomes" id="UP001189429"/>
    </source>
</evidence>
<keyword evidence="3" id="KW-1185">Reference proteome</keyword>
<sequence>MNRKTAAICVPPVWAKGRTARGAARSEGSSGRPEPPLPAARPRTSWRPVASRVRKAAALPWPGPQQEEQEEEEEMRRRRRRRMRRAGPGKPRWWCIDASCVWERMRGWSARASPVC</sequence>
<gene>
    <name evidence="2" type="ORF">PCOR1329_LOCUS53935</name>
</gene>